<name>A0A0A8BBR6_9ACTN</name>
<dbReference type="PANTHER" id="PTHR48111">
    <property type="entry name" value="REGULATOR OF RPOS"/>
    <property type="match status" value="1"/>
</dbReference>
<dbReference type="InterPro" id="IPR011006">
    <property type="entry name" value="CheY-like_superfamily"/>
</dbReference>
<dbReference type="EMBL" id="CP009302">
    <property type="protein sequence ID" value="AJC12557.1"/>
    <property type="molecule type" value="Genomic_DNA"/>
</dbReference>
<dbReference type="AlphaFoldDB" id="A0A0A8BBR6"/>
<dbReference type="GO" id="GO:0032993">
    <property type="term" value="C:protein-DNA complex"/>
    <property type="evidence" value="ECO:0007669"/>
    <property type="project" value="TreeGrafter"/>
</dbReference>
<dbReference type="Proteomes" id="UP000031121">
    <property type="component" value="Chromosome"/>
</dbReference>
<dbReference type="Pfam" id="PF00486">
    <property type="entry name" value="Trans_reg_C"/>
    <property type="match status" value="1"/>
</dbReference>
<dbReference type="RefSeq" id="WP_039689965.1">
    <property type="nucleotide sequence ID" value="NZ_CP009302.1"/>
</dbReference>
<evidence type="ECO:0000256" key="4">
    <source>
        <dbReference type="ARBA" id="ARBA00023125"/>
    </source>
</evidence>
<evidence type="ECO:0000256" key="7">
    <source>
        <dbReference type="PROSITE-ProRule" id="PRU01091"/>
    </source>
</evidence>
<accession>A0A0A8BBR6</accession>
<dbReference type="PROSITE" id="PS50110">
    <property type="entry name" value="RESPONSE_REGULATORY"/>
    <property type="match status" value="1"/>
</dbReference>
<dbReference type="CDD" id="cd00383">
    <property type="entry name" value="trans_reg_C"/>
    <property type="match status" value="1"/>
</dbReference>
<dbReference type="InterPro" id="IPR001789">
    <property type="entry name" value="Sig_transdc_resp-reg_receiver"/>
</dbReference>
<dbReference type="InterPro" id="IPR001867">
    <property type="entry name" value="OmpR/PhoB-type_DNA-bd"/>
</dbReference>
<dbReference type="FunFam" id="3.40.50.2300:FF:000001">
    <property type="entry name" value="DNA-binding response regulator PhoB"/>
    <property type="match status" value="1"/>
</dbReference>
<dbReference type="Gene3D" id="3.40.50.2300">
    <property type="match status" value="1"/>
</dbReference>
<protein>
    <recommendedName>
        <fullName evidence="12">DNA-binding response regulator</fullName>
    </recommendedName>
</protein>
<feature type="domain" description="OmpR/PhoB-type" evidence="9">
    <location>
        <begin position="124"/>
        <end position="222"/>
    </location>
</feature>
<proteinExistence type="predicted"/>
<evidence type="ECO:0000259" key="9">
    <source>
        <dbReference type="PROSITE" id="PS51755"/>
    </source>
</evidence>
<dbReference type="InterPro" id="IPR036388">
    <property type="entry name" value="WH-like_DNA-bd_sf"/>
</dbReference>
<keyword evidence="1 6" id="KW-0597">Phosphoprotein</keyword>
<dbReference type="SUPFAM" id="SSF52172">
    <property type="entry name" value="CheY-like"/>
    <property type="match status" value="1"/>
</dbReference>
<keyword evidence="4 7" id="KW-0238">DNA-binding</keyword>
<keyword evidence="2" id="KW-0902">Two-component regulatory system</keyword>
<feature type="modified residue" description="4-aspartylphosphate" evidence="6">
    <location>
        <position position="51"/>
    </location>
</feature>
<dbReference type="SMART" id="SM00448">
    <property type="entry name" value="REC"/>
    <property type="match status" value="1"/>
</dbReference>
<evidence type="ECO:0000313" key="11">
    <source>
        <dbReference type="Proteomes" id="UP000031121"/>
    </source>
</evidence>
<dbReference type="Gene3D" id="6.10.250.690">
    <property type="match status" value="1"/>
</dbReference>
<dbReference type="GO" id="GO:0006355">
    <property type="term" value="P:regulation of DNA-templated transcription"/>
    <property type="evidence" value="ECO:0007669"/>
    <property type="project" value="InterPro"/>
</dbReference>
<dbReference type="PROSITE" id="PS51755">
    <property type="entry name" value="OMPR_PHOB"/>
    <property type="match status" value="1"/>
</dbReference>
<keyword evidence="5" id="KW-0804">Transcription</keyword>
<reference evidence="10 11" key="2">
    <citation type="journal article" date="2015" name="Genome Announc.">
        <title>Complete Genome Sequence of Coriobacteriaceae Strain 68-1-3, a Novel Mucus-Degrading Isolate from the Swine Intestinal Tract.</title>
        <authorList>
            <person name="Looft T."/>
            <person name="Bayles D.O."/>
            <person name="Alt D.P."/>
            <person name="Stanton T.B."/>
        </authorList>
    </citation>
    <scope>NUCLEOTIDE SEQUENCE [LARGE SCALE GENOMIC DNA]</scope>
    <source>
        <strain evidence="10 11">68-1-3</strain>
    </source>
</reference>
<evidence type="ECO:0008006" key="12">
    <source>
        <dbReference type="Google" id="ProtNLM"/>
    </source>
</evidence>
<dbReference type="PANTHER" id="PTHR48111:SF22">
    <property type="entry name" value="REGULATOR OF RPOS"/>
    <property type="match status" value="1"/>
</dbReference>
<dbReference type="GO" id="GO:0005829">
    <property type="term" value="C:cytosol"/>
    <property type="evidence" value="ECO:0007669"/>
    <property type="project" value="TreeGrafter"/>
</dbReference>
<dbReference type="OrthoDB" id="9812490at2"/>
<evidence type="ECO:0000256" key="1">
    <source>
        <dbReference type="ARBA" id="ARBA00022553"/>
    </source>
</evidence>
<dbReference type="InterPro" id="IPR039420">
    <property type="entry name" value="WalR-like"/>
</dbReference>
<dbReference type="STRING" id="1531429.JI75_07700"/>
<keyword evidence="11" id="KW-1185">Reference proteome</keyword>
<evidence type="ECO:0000256" key="3">
    <source>
        <dbReference type="ARBA" id="ARBA00023015"/>
    </source>
</evidence>
<dbReference type="HOGENOM" id="CLU_000445_30_1_11"/>
<dbReference type="Pfam" id="PF00072">
    <property type="entry name" value="Response_reg"/>
    <property type="match status" value="1"/>
</dbReference>
<evidence type="ECO:0000256" key="5">
    <source>
        <dbReference type="ARBA" id="ARBA00023163"/>
    </source>
</evidence>
<sequence>MKLLVVDDERDLALSLRAILTHAGYEVDTAHDGAQALRRLDSGGYDAVVLDVMMPEVSGLKVVSKMRAAGDDTPVILLTARSTVDDRVEGLDTGANDYLVKPFAAKELLARIRAVTRDRAKTASASASFGDFSVDREAFRLKCGERSIDLTALECKLLTFLVENSHRKVSGEELKLKIWGGDSLSDMGSVWVNVSNLRRKLREAGSHMVISTVRGVGYYLESSHEHPRK</sequence>
<evidence type="ECO:0000313" key="10">
    <source>
        <dbReference type="EMBL" id="AJC12557.1"/>
    </source>
</evidence>
<dbReference type="Gene3D" id="1.10.10.10">
    <property type="entry name" value="Winged helix-like DNA-binding domain superfamily/Winged helix DNA-binding domain"/>
    <property type="match status" value="1"/>
</dbReference>
<organism evidence="10 11">
    <name type="scientific">Berryella intestinalis</name>
    <dbReference type="NCBI Taxonomy" id="1531429"/>
    <lineage>
        <taxon>Bacteria</taxon>
        <taxon>Bacillati</taxon>
        <taxon>Actinomycetota</taxon>
        <taxon>Coriobacteriia</taxon>
        <taxon>Eggerthellales</taxon>
        <taxon>Eggerthellaceae</taxon>
        <taxon>Berryella</taxon>
    </lineage>
</organism>
<dbReference type="KEGG" id="cbac:JI75_07700"/>
<evidence type="ECO:0000256" key="2">
    <source>
        <dbReference type="ARBA" id="ARBA00023012"/>
    </source>
</evidence>
<feature type="domain" description="Response regulatory" evidence="8">
    <location>
        <begin position="2"/>
        <end position="116"/>
    </location>
</feature>
<dbReference type="GO" id="GO:0000156">
    <property type="term" value="F:phosphorelay response regulator activity"/>
    <property type="evidence" value="ECO:0007669"/>
    <property type="project" value="TreeGrafter"/>
</dbReference>
<feature type="DNA-binding region" description="OmpR/PhoB-type" evidence="7">
    <location>
        <begin position="124"/>
        <end position="222"/>
    </location>
</feature>
<dbReference type="GO" id="GO:0000976">
    <property type="term" value="F:transcription cis-regulatory region binding"/>
    <property type="evidence" value="ECO:0007669"/>
    <property type="project" value="TreeGrafter"/>
</dbReference>
<reference evidence="11" key="1">
    <citation type="submission" date="2014-08" db="EMBL/GenBank/DDBJ databases">
        <title>Coriobacteriaceae sp. complete genome.</title>
        <authorList>
            <person name="Looft T."/>
            <person name="Bayles D.O."/>
            <person name="Stanton T.B."/>
        </authorList>
    </citation>
    <scope>NUCLEOTIDE SEQUENCE [LARGE SCALE GENOMIC DNA]</scope>
    <source>
        <strain evidence="11">68-1-3</strain>
    </source>
</reference>
<dbReference type="SMART" id="SM00862">
    <property type="entry name" value="Trans_reg_C"/>
    <property type="match status" value="1"/>
</dbReference>
<evidence type="ECO:0000256" key="6">
    <source>
        <dbReference type="PROSITE-ProRule" id="PRU00169"/>
    </source>
</evidence>
<evidence type="ECO:0000259" key="8">
    <source>
        <dbReference type="PROSITE" id="PS50110"/>
    </source>
</evidence>
<keyword evidence="3" id="KW-0805">Transcription regulation</keyword>
<gene>
    <name evidence="10" type="ORF">JI75_07700</name>
</gene>